<protein>
    <submittedName>
        <fullName evidence="4">Amino acid deaminase</fullName>
    </submittedName>
</protein>
<proteinExistence type="inferred from homology"/>
<comment type="caution">
    <text evidence="4">The sequence shown here is derived from an EMBL/GenBank/DDBJ whole genome shotgun (WGS) entry which is preliminary data.</text>
</comment>
<feature type="domain" description="D-serine dehydratase-like" evidence="3">
    <location>
        <begin position="295"/>
        <end position="395"/>
    </location>
</feature>
<dbReference type="PANTHER" id="PTHR28004">
    <property type="entry name" value="ZGC:162816-RELATED"/>
    <property type="match status" value="1"/>
</dbReference>
<dbReference type="Gene3D" id="2.40.37.20">
    <property type="entry name" value="D-serine dehydratase-like domain"/>
    <property type="match status" value="1"/>
</dbReference>
<dbReference type="InterPro" id="IPR051466">
    <property type="entry name" value="D-amino_acid_metab_enzyme"/>
</dbReference>
<sequence length="408" mass="43770">MSASTKGAVDPAAGDRPGLLEGALSLPAAVLRDDALRHNLRWMQAFADRHGVRLAPHGKTTMSPRLFHEQVEAGAWAITLATAPQVAAAAAHGIPRVLMANQLVGERNMAVVADAIAGGMDVYCLVDSVANVEALARFFSARGQVLQVLVEIGIAGARCGCRSVDAVRDVVAAVRAAPPLRLRGIETYEGVVHAETPAAAATEVTAHLRRVRDIAHVLLDEAAFDEGEVLLSGAGSAWYDLVTGVFTESPRDRVVPVIRPGCYLIHDHGLCMHGQAQVMARSSDAMGMVGDLRQALEVWAHVQSIPEPGHAIVGMGKRDVAFDAGLPVPLRHHRPGREGGPREAGADWQVVSMMDQHAVMRFDAGADLRIGDMLGFGTSHPCLTFDKWTQLHRVDDDYRVIDTLRTCF</sequence>
<dbReference type="CDD" id="cd06818">
    <property type="entry name" value="PLPDE_III_cryptic_DSD"/>
    <property type="match status" value="1"/>
</dbReference>
<dbReference type="InterPro" id="IPR029066">
    <property type="entry name" value="PLP-binding_barrel"/>
</dbReference>
<dbReference type="InterPro" id="IPR042208">
    <property type="entry name" value="D-ser_dehydrat-like_sf"/>
</dbReference>
<evidence type="ECO:0000256" key="2">
    <source>
        <dbReference type="ARBA" id="ARBA00023239"/>
    </source>
</evidence>
<name>A0A7W3U154_9GAMM</name>
<dbReference type="Pfam" id="PF01168">
    <property type="entry name" value="Ala_racemase_N"/>
    <property type="match status" value="1"/>
</dbReference>
<dbReference type="GO" id="GO:0016829">
    <property type="term" value="F:lyase activity"/>
    <property type="evidence" value="ECO:0007669"/>
    <property type="project" value="UniProtKB-KW"/>
</dbReference>
<dbReference type="RefSeq" id="WP_182667786.1">
    <property type="nucleotide sequence ID" value="NZ_JACHTE010000001.1"/>
</dbReference>
<evidence type="ECO:0000313" key="5">
    <source>
        <dbReference type="Proteomes" id="UP000552587"/>
    </source>
</evidence>
<keyword evidence="5" id="KW-1185">Reference proteome</keyword>
<dbReference type="Gene3D" id="3.20.20.10">
    <property type="entry name" value="Alanine racemase"/>
    <property type="match status" value="1"/>
</dbReference>
<evidence type="ECO:0000256" key="1">
    <source>
        <dbReference type="ARBA" id="ARBA00005323"/>
    </source>
</evidence>
<reference evidence="4 5" key="1">
    <citation type="submission" date="2020-07" db="EMBL/GenBank/DDBJ databases">
        <authorList>
            <person name="Xu S."/>
            <person name="Li A."/>
        </authorList>
    </citation>
    <scope>NUCLEOTIDE SEQUENCE [LARGE SCALE GENOMIC DNA]</scope>
    <source>
        <strain evidence="4 5">SG-8</strain>
    </source>
</reference>
<gene>
    <name evidence="4" type="ORF">H4F99_00670</name>
</gene>
<dbReference type="InterPro" id="IPR001608">
    <property type="entry name" value="Ala_racemase_N"/>
</dbReference>
<dbReference type="EMBL" id="JACHTE010000001">
    <property type="protein sequence ID" value="MBB1086994.1"/>
    <property type="molecule type" value="Genomic_DNA"/>
</dbReference>
<dbReference type="SUPFAM" id="SSF51419">
    <property type="entry name" value="PLP-binding barrel"/>
    <property type="match status" value="1"/>
</dbReference>
<dbReference type="SMART" id="SM01119">
    <property type="entry name" value="D-ser_dehydrat"/>
    <property type="match status" value="1"/>
</dbReference>
<dbReference type="PANTHER" id="PTHR28004:SF8">
    <property type="entry name" value="D-SERINE DEAMINASE"/>
    <property type="match status" value="1"/>
</dbReference>
<comment type="similarity">
    <text evidence="1">Belongs to the DSD1 family.</text>
</comment>
<keyword evidence="2" id="KW-0456">Lyase</keyword>
<organism evidence="4 5">
    <name type="scientific">Marilutibacter penaei</name>
    <dbReference type="NCBI Taxonomy" id="2759900"/>
    <lineage>
        <taxon>Bacteria</taxon>
        <taxon>Pseudomonadati</taxon>
        <taxon>Pseudomonadota</taxon>
        <taxon>Gammaproteobacteria</taxon>
        <taxon>Lysobacterales</taxon>
        <taxon>Lysobacteraceae</taxon>
        <taxon>Marilutibacter</taxon>
    </lineage>
</organism>
<evidence type="ECO:0000259" key="3">
    <source>
        <dbReference type="SMART" id="SM01119"/>
    </source>
</evidence>
<dbReference type="AlphaFoldDB" id="A0A7W3U154"/>
<accession>A0A7W3U154</accession>
<dbReference type="Proteomes" id="UP000552587">
    <property type="component" value="Unassembled WGS sequence"/>
</dbReference>
<dbReference type="Pfam" id="PF14031">
    <property type="entry name" value="D-ser_dehydrat"/>
    <property type="match status" value="1"/>
</dbReference>
<dbReference type="InterPro" id="IPR026956">
    <property type="entry name" value="D-ser_dehydrat-like_dom"/>
</dbReference>
<evidence type="ECO:0000313" key="4">
    <source>
        <dbReference type="EMBL" id="MBB1086994.1"/>
    </source>
</evidence>